<keyword evidence="3" id="KW-1185">Reference proteome</keyword>
<sequence length="341" mass="38139">MAYNSHSVTCERDRRHAQGAAATAARTVIQSFATRCPITADQRVVITYSLEHVQESVLNANLIPRSDRKWVELDISSRIRELQSRETVSSEERIAETGLAAVPEEGGRPARPTLAARETTRRAGPNCYPTSRSCTINLGDAICIRKCTNATQLLQLEFYSYNDNENPISRRHVGGDGAGRLRHGTRSVTGAALRARDVRSNQGARRAPAFEWAPGASSFRRCRRPHSTLREVYLFPQPLRIVIFKFAPFVLASYEVDRNEKQVGDWNRKSGRRPQLKTRPALKRSIRSRLESSACAGQKSRTGPEPELKTKTKLGLTTRSFPVKDGETHSMSVWAKPRAES</sequence>
<feature type="compositionally biased region" description="Basic residues" evidence="1">
    <location>
        <begin position="269"/>
        <end position="287"/>
    </location>
</feature>
<feature type="region of interest" description="Disordered" evidence="1">
    <location>
        <begin position="265"/>
        <end position="341"/>
    </location>
</feature>
<comment type="caution">
    <text evidence="2">The sequence shown here is derived from an EMBL/GenBank/DDBJ whole genome shotgun (WGS) entry which is preliminary data.</text>
</comment>
<gene>
    <name evidence="2" type="ORF">EVAR_40722_1</name>
</gene>
<dbReference type="AlphaFoldDB" id="A0A4C1XAL1"/>
<proteinExistence type="predicted"/>
<evidence type="ECO:0000313" key="3">
    <source>
        <dbReference type="Proteomes" id="UP000299102"/>
    </source>
</evidence>
<protein>
    <submittedName>
        <fullName evidence="2">Uncharacterized protein</fullName>
    </submittedName>
</protein>
<evidence type="ECO:0000256" key="1">
    <source>
        <dbReference type="SAM" id="MobiDB-lite"/>
    </source>
</evidence>
<accession>A0A4C1XAL1</accession>
<reference evidence="2 3" key="1">
    <citation type="journal article" date="2019" name="Commun. Biol.">
        <title>The bagworm genome reveals a unique fibroin gene that provides high tensile strength.</title>
        <authorList>
            <person name="Kono N."/>
            <person name="Nakamura H."/>
            <person name="Ohtoshi R."/>
            <person name="Tomita M."/>
            <person name="Numata K."/>
            <person name="Arakawa K."/>
        </authorList>
    </citation>
    <scope>NUCLEOTIDE SEQUENCE [LARGE SCALE GENOMIC DNA]</scope>
</reference>
<organism evidence="2 3">
    <name type="scientific">Eumeta variegata</name>
    <name type="common">Bagworm moth</name>
    <name type="synonym">Eumeta japonica</name>
    <dbReference type="NCBI Taxonomy" id="151549"/>
    <lineage>
        <taxon>Eukaryota</taxon>
        <taxon>Metazoa</taxon>
        <taxon>Ecdysozoa</taxon>
        <taxon>Arthropoda</taxon>
        <taxon>Hexapoda</taxon>
        <taxon>Insecta</taxon>
        <taxon>Pterygota</taxon>
        <taxon>Neoptera</taxon>
        <taxon>Endopterygota</taxon>
        <taxon>Lepidoptera</taxon>
        <taxon>Glossata</taxon>
        <taxon>Ditrysia</taxon>
        <taxon>Tineoidea</taxon>
        <taxon>Psychidae</taxon>
        <taxon>Oiketicinae</taxon>
        <taxon>Eumeta</taxon>
    </lineage>
</organism>
<evidence type="ECO:0000313" key="2">
    <source>
        <dbReference type="EMBL" id="GBP59335.1"/>
    </source>
</evidence>
<dbReference type="EMBL" id="BGZK01000758">
    <property type="protein sequence ID" value="GBP59335.1"/>
    <property type="molecule type" value="Genomic_DNA"/>
</dbReference>
<dbReference type="Proteomes" id="UP000299102">
    <property type="component" value="Unassembled WGS sequence"/>
</dbReference>
<name>A0A4C1XAL1_EUMVA</name>